<evidence type="ECO:0000256" key="9">
    <source>
        <dbReference type="ARBA" id="ARBA00031620"/>
    </source>
</evidence>
<dbReference type="InterPro" id="IPR036055">
    <property type="entry name" value="LDL_receptor-like_sf"/>
</dbReference>
<evidence type="ECO:0000313" key="15">
    <source>
        <dbReference type="EMBL" id="TSL10167.1"/>
    </source>
</evidence>
<feature type="compositionally biased region" description="Basic and acidic residues" evidence="12">
    <location>
        <begin position="324"/>
        <end position="336"/>
    </location>
</feature>
<evidence type="ECO:0000256" key="2">
    <source>
        <dbReference type="ARBA" id="ARBA00010867"/>
    </source>
</evidence>
<feature type="compositionally biased region" description="Basic residues" evidence="12">
    <location>
        <begin position="253"/>
        <end position="268"/>
    </location>
</feature>
<feature type="domain" description="CUB" evidence="14">
    <location>
        <begin position="1"/>
        <end position="112"/>
    </location>
</feature>
<dbReference type="Pfam" id="PF00057">
    <property type="entry name" value="Ldl_recept_a"/>
    <property type="match status" value="1"/>
</dbReference>
<dbReference type="OrthoDB" id="9971251at2759"/>
<dbReference type="GO" id="GO:0005744">
    <property type="term" value="C:TIM23 mitochondrial import inner membrane translocase complex"/>
    <property type="evidence" value="ECO:0007669"/>
    <property type="project" value="InterPro"/>
</dbReference>
<dbReference type="InterPro" id="IPR013261">
    <property type="entry name" value="Tim21"/>
</dbReference>
<sequence length="588" mass="67065">MTGPEGIIESQQIIRDGKALQTEAVDCKWFIRASPRSKIYLRFLDYEMQNSNECKRNFVAVYDGSGSVENLKCKFCSTVASDVTLRSALGVVRMWADEHSRRSRFRILYTTFKAPPCEADMFFCHSNMCINNSLVCNGIQNCVYPWDENHCKEKRKANILDNLNNTNGSIIGVTCCIVLVLLVISVTVQIKQPRKKYVMQRDDFQEVFQEMPRRYELGDIAELTDDVETTFQKNCVHEHHCGRAKTSAAMDPHHHHHHHYHHHHHQHDNRRSIVVMKHSYSQEEAEMEDELDEEVPTTSHRLARHDKAVQRTPMRNVHIGVGNRNKDQDEHREKKISVSRGQTSSSGLSAAQKGGLLYVIFQELFSSSSPSRIYGKAFNKCKSHPEVIGAFGEPIKGYGETTRRGRRQQISHIEYMKDGLKHMRLKFYIEVVIIFIMIKIFFYVCWYRSRQRQLAAYLSNPRNAQIVIVGGRAYLHQMCENQNTSIWPNWYSVQDDGSVGEPSVSLQPSSSLSHLDLPPPYEAVSGADDLKPPPYSEFAQNDDTDTSLSITVPEGNNSSISDDPPPYTPAANQHTSIECQAEPEGRSS</sequence>
<dbReference type="InterPro" id="IPR000859">
    <property type="entry name" value="CUB_dom"/>
</dbReference>
<feature type="disulfide bond" evidence="11">
    <location>
        <begin position="117"/>
        <end position="129"/>
    </location>
</feature>
<gene>
    <name evidence="15" type="ORF">Baya_6284</name>
</gene>
<dbReference type="SMART" id="SM00042">
    <property type="entry name" value="CUB"/>
    <property type="match status" value="1"/>
</dbReference>
<comment type="caution">
    <text evidence="15">The sequence shown here is derived from an EMBL/GenBank/DDBJ whole genome shotgun (WGS) entry which is preliminary data.</text>
</comment>
<evidence type="ECO:0000313" key="16">
    <source>
        <dbReference type="Proteomes" id="UP000319801"/>
    </source>
</evidence>
<dbReference type="InterPro" id="IPR023415">
    <property type="entry name" value="LDLR_class-A_CS"/>
</dbReference>
<feature type="region of interest" description="Disordered" evidence="12">
    <location>
        <begin position="247"/>
        <end position="268"/>
    </location>
</feature>
<keyword evidence="6" id="KW-0496">Mitochondrion</keyword>
<evidence type="ECO:0000256" key="5">
    <source>
        <dbReference type="ARBA" id="ARBA00022989"/>
    </source>
</evidence>
<evidence type="ECO:0000256" key="7">
    <source>
        <dbReference type="ARBA" id="ARBA00023136"/>
    </source>
</evidence>
<dbReference type="PROSITE" id="PS01209">
    <property type="entry name" value="LDLRA_1"/>
    <property type="match status" value="1"/>
</dbReference>
<dbReference type="InterPro" id="IPR002172">
    <property type="entry name" value="LDrepeatLR_classA_rpt"/>
</dbReference>
<dbReference type="Proteomes" id="UP000319801">
    <property type="component" value="Unassembled WGS sequence"/>
</dbReference>
<dbReference type="SUPFAM" id="SSF57424">
    <property type="entry name" value="LDL receptor-like module"/>
    <property type="match status" value="1"/>
</dbReference>
<evidence type="ECO:0000256" key="3">
    <source>
        <dbReference type="ARBA" id="ARBA00022692"/>
    </source>
</evidence>
<dbReference type="SMART" id="SM00192">
    <property type="entry name" value="LDLa"/>
    <property type="match status" value="1"/>
</dbReference>
<dbReference type="Pfam" id="PF00431">
    <property type="entry name" value="CUB"/>
    <property type="match status" value="1"/>
</dbReference>
<dbReference type="InterPro" id="IPR038552">
    <property type="entry name" value="Tim21_IMS_sf"/>
</dbReference>
<reference evidence="15 16" key="1">
    <citation type="journal article" date="2019" name="Genome Biol. Evol.">
        <title>Whole-Genome Sequencing of the Giant Devil Catfish, Bagarius yarrelli.</title>
        <authorList>
            <person name="Jiang W."/>
            <person name="Lv Y."/>
            <person name="Cheng L."/>
            <person name="Yang K."/>
            <person name="Chao B."/>
            <person name="Wang X."/>
            <person name="Li Y."/>
            <person name="Pan X."/>
            <person name="You X."/>
            <person name="Zhang Y."/>
            <person name="Yang J."/>
            <person name="Li J."/>
            <person name="Zhang X."/>
            <person name="Liu S."/>
            <person name="Sun C."/>
            <person name="Yang J."/>
            <person name="Shi Q."/>
        </authorList>
    </citation>
    <scope>NUCLEOTIDE SEQUENCE [LARGE SCALE GENOMIC DNA]</scope>
    <source>
        <strain evidence="15">JWS20170419001</strain>
        <tissue evidence="15">Muscle</tissue>
    </source>
</reference>
<feature type="transmembrane region" description="Helical" evidence="13">
    <location>
        <begin position="425"/>
        <end position="444"/>
    </location>
</feature>
<evidence type="ECO:0000256" key="4">
    <source>
        <dbReference type="ARBA" id="ARBA00022946"/>
    </source>
</evidence>
<evidence type="ECO:0000256" key="13">
    <source>
        <dbReference type="SAM" id="Phobius"/>
    </source>
</evidence>
<protein>
    <recommendedName>
        <fullName evidence="9">TIM21-like protein, mitochondrial</fullName>
    </recommendedName>
</protein>
<dbReference type="Pfam" id="PF08294">
    <property type="entry name" value="TIM21"/>
    <property type="match status" value="1"/>
</dbReference>
<accession>A0A556TXM1</accession>
<dbReference type="SUPFAM" id="SSF49854">
    <property type="entry name" value="Spermadhesin, CUB domain"/>
    <property type="match status" value="1"/>
</dbReference>
<dbReference type="PROSITE" id="PS50068">
    <property type="entry name" value="LDLRA_2"/>
    <property type="match status" value="1"/>
</dbReference>
<feature type="compositionally biased region" description="Polar residues" evidence="12">
    <location>
        <begin position="339"/>
        <end position="348"/>
    </location>
</feature>
<feature type="region of interest" description="Disordered" evidence="12">
    <location>
        <begin position="319"/>
        <end position="348"/>
    </location>
</feature>
<keyword evidence="3 13" id="KW-0812">Transmembrane</keyword>
<dbReference type="FunFam" id="2.60.120.290:FF:000016">
    <property type="entry name" value="neuropilin and tolloid-like protein 2"/>
    <property type="match status" value="1"/>
</dbReference>
<dbReference type="InterPro" id="IPR035914">
    <property type="entry name" value="Sperma_CUB_dom_sf"/>
</dbReference>
<evidence type="ECO:0000259" key="14">
    <source>
        <dbReference type="PROSITE" id="PS01180"/>
    </source>
</evidence>
<dbReference type="AlphaFoldDB" id="A0A556TXM1"/>
<organism evidence="15 16">
    <name type="scientific">Bagarius yarrelli</name>
    <name type="common">Goonch</name>
    <name type="synonym">Bagrus yarrelli</name>
    <dbReference type="NCBI Taxonomy" id="175774"/>
    <lineage>
        <taxon>Eukaryota</taxon>
        <taxon>Metazoa</taxon>
        <taxon>Chordata</taxon>
        <taxon>Craniata</taxon>
        <taxon>Vertebrata</taxon>
        <taxon>Euteleostomi</taxon>
        <taxon>Actinopterygii</taxon>
        <taxon>Neopterygii</taxon>
        <taxon>Teleostei</taxon>
        <taxon>Ostariophysi</taxon>
        <taxon>Siluriformes</taxon>
        <taxon>Sisoridae</taxon>
        <taxon>Sisorinae</taxon>
        <taxon>Bagarius</taxon>
    </lineage>
</organism>
<dbReference type="Gene3D" id="3.10.450.320">
    <property type="entry name" value="Mitochondrial import inner membrane translocase subunit Tim21"/>
    <property type="match status" value="1"/>
</dbReference>
<keyword evidence="8 11" id="KW-1015">Disulfide bond</keyword>
<evidence type="ECO:0000256" key="10">
    <source>
        <dbReference type="PROSITE-ProRule" id="PRU00059"/>
    </source>
</evidence>
<proteinExistence type="inferred from homology"/>
<keyword evidence="4" id="KW-0809">Transit peptide</keyword>
<feature type="region of interest" description="Disordered" evidence="12">
    <location>
        <begin position="523"/>
        <end position="588"/>
    </location>
</feature>
<dbReference type="GO" id="GO:0030150">
    <property type="term" value="P:protein import into mitochondrial matrix"/>
    <property type="evidence" value="ECO:0007669"/>
    <property type="project" value="InterPro"/>
</dbReference>
<feature type="transmembrane region" description="Helical" evidence="13">
    <location>
        <begin position="170"/>
        <end position="190"/>
    </location>
</feature>
<evidence type="ECO:0000256" key="6">
    <source>
        <dbReference type="ARBA" id="ARBA00023128"/>
    </source>
</evidence>
<evidence type="ECO:0000256" key="12">
    <source>
        <dbReference type="SAM" id="MobiDB-lite"/>
    </source>
</evidence>
<feature type="disulfide bond" evidence="11">
    <location>
        <begin position="124"/>
        <end position="142"/>
    </location>
</feature>
<dbReference type="CDD" id="cd00041">
    <property type="entry name" value="CUB"/>
    <property type="match status" value="1"/>
</dbReference>
<comment type="subcellular location">
    <subcellularLocation>
        <location evidence="1">Mitochondrion membrane</location>
        <topology evidence="1">Single-pass membrane protein</topology>
    </subcellularLocation>
</comment>
<feature type="compositionally biased region" description="Polar residues" evidence="12">
    <location>
        <begin position="546"/>
        <end position="561"/>
    </location>
</feature>
<dbReference type="CDD" id="cd00112">
    <property type="entry name" value="LDLa"/>
    <property type="match status" value="1"/>
</dbReference>
<comment type="similarity">
    <text evidence="2">Belongs to the TIM21 family.</text>
</comment>
<dbReference type="PROSITE" id="PS01180">
    <property type="entry name" value="CUB"/>
    <property type="match status" value="1"/>
</dbReference>
<comment type="caution">
    <text evidence="10">Lacks conserved residue(s) required for the propagation of feature annotation.</text>
</comment>
<dbReference type="Gene3D" id="4.10.400.10">
    <property type="entry name" value="Low-density Lipoprotein Receptor"/>
    <property type="match status" value="1"/>
</dbReference>
<dbReference type="PANTHER" id="PTHR13032">
    <property type="entry name" value="MITOCHONDRIAL IMPORT INNER MEMBRANE TRANSLOCASE SUBUNIT TIM21"/>
    <property type="match status" value="1"/>
</dbReference>
<dbReference type="Gene3D" id="2.60.120.290">
    <property type="entry name" value="Spermadhesin, CUB domain"/>
    <property type="match status" value="1"/>
</dbReference>
<keyword evidence="16" id="KW-1185">Reference proteome</keyword>
<name>A0A556TXM1_BAGYA</name>
<feature type="disulfide bond" evidence="11">
    <location>
        <begin position="136"/>
        <end position="151"/>
    </location>
</feature>
<keyword evidence="5 13" id="KW-1133">Transmembrane helix</keyword>
<dbReference type="PANTHER" id="PTHR13032:SF6">
    <property type="entry name" value="MITOCHONDRIAL IMPORT INNER MEMBRANE TRANSLOCASE SUBUNIT TIM21"/>
    <property type="match status" value="1"/>
</dbReference>
<evidence type="ECO:0000256" key="11">
    <source>
        <dbReference type="PROSITE-ProRule" id="PRU00124"/>
    </source>
</evidence>
<dbReference type="EMBL" id="VCAZ01000026">
    <property type="protein sequence ID" value="TSL10167.1"/>
    <property type="molecule type" value="Genomic_DNA"/>
</dbReference>
<evidence type="ECO:0000256" key="8">
    <source>
        <dbReference type="ARBA" id="ARBA00023157"/>
    </source>
</evidence>
<keyword evidence="7 13" id="KW-0472">Membrane</keyword>
<evidence type="ECO:0000256" key="1">
    <source>
        <dbReference type="ARBA" id="ARBA00004304"/>
    </source>
</evidence>